<keyword evidence="1" id="KW-0285">Flavoprotein</keyword>
<dbReference type="EMBL" id="FNEB01000004">
    <property type="protein sequence ID" value="SDI67455.1"/>
    <property type="molecule type" value="Genomic_DNA"/>
</dbReference>
<evidence type="ECO:0000256" key="2">
    <source>
        <dbReference type="ARBA" id="ARBA00022643"/>
    </source>
</evidence>
<dbReference type="SUPFAM" id="SSF55874">
    <property type="entry name" value="ATPase domain of HSP90 chaperone/DNA topoisomerase II/histidine kinase"/>
    <property type="match status" value="1"/>
</dbReference>
<gene>
    <name evidence="5" type="ORF">SAMN05421850_104193</name>
</gene>
<evidence type="ECO:0000313" key="5">
    <source>
        <dbReference type="EMBL" id="SDI67455.1"/>
    </source>
</evidence>
<dbReference type="Pfam" id="PF13426">
    <property type="entry name" value="PAS_9"/>
    <property type="match status" value="1"/>
</dbReference>
<accession>A0A1G8MHZ7</accession>
<sequence length="344" mass="37814">MHDEELDMVLGDSDVLIGFSRLSIAMVITNPALEDNPIIYVNDAFERTTGYNRSSVIGRNCRFLQGDRTDKRDVDQIRDAIAKARDVSVDILNYRSDGTPFQNRLIIAPIKNDQGVPIYFLGIQKALMPGDRASDNQIEIRDLEIVVSRVEKDLALILGSLRTLSGAEDAKGLTHEAEALPRRLECLQLVYEEMKLSDRRVNDGFIDLGSLLSRIANAISFHEGRVGIRFNQFVEPISVNLETATRIGLVMCEVLTNAFQHAFQGMQQGYVELRVTELAAGGLRIMVSDDGVGLPPSIDWPNGATMGGRLISQLLEGLDATINVARGAAGTVIMIDVPVGFTDQ</sequence>
<dbReference type="CDD" id="cd00130">
    <property type="entry name" value="PAS"/>
    <property type="match status" value="1"/>
</dbReference>
<dbReference type="STRING" id="490829.SAMN05421850_104193"/>
<protein>
    <submittedName>
        <fullName evidence="5">PAS domain S-box-containing protein</fullName>
    </submittedName>
</protein>
<evidence type="ECO:0000259" key="4">
    <source>
        <dbReference type="PROSITE" id="PS50112"/>
    </source>
</evidence>
<evidence type="ECO:0000313" key="6">
    <source>
        <dbReference type="Proteomes" id="UP000199340"/>
    </source>
</evidence>
<reference evidence="5 6" key="1">
    <citation type="submission" date="2016-10" db="EMBL/GenBank/DDBJ databases">
        <authorList>
            <person name="de Groot N.N."/>
        </authorList>
    </citation>
    <scope>NUCLEOTIDE SEQUENCE [LARGE SCALE GENOMIC DNA]</scope>
    <source>
        <strain evidence="5 6">DSM 28010</strain>
    </source>
</reference>
<dbReference type="PANTHER" id="PTHR47429">
    <property type="entry name" value="PROTEIN TWIN LOV 1"/>
    <property type="match status" value="1"/>
</dbReference>
<dbReference type="RefSeq" id="WP_245723347.1">
    <property type="nucleotide sequence ID" value="NZ_FNEB01000004.1"/>
</dbReference>
<dbReference type="SUPFAM" id="SSF55785">
    <property type="entry name" value="PYP-like sensor domain (PAS domain)"/>
    <property type="match status" value="1"/>
</dbReference>
<dbReference type="AlphaFoldDB" id="A0A1G8MHZ7"/>
<dbReference type="Gene3D" id="3.30.450.20">
    <property type="entry name" value="PAS domain"/>
    <property type="match status" value="1"/>
</dbReference>
<feature type="domain" description="PAS" evidence="4">
    <location>
        <begin position="34"/>
        <end position="88"/>
    </location>
</feature>
<keyword evidence="3" id="KW-0157">Chromophore</keyword>
<dbReference type="Proteomes" id="UP000199340">
    <property type="component" value="Unassembled WGS sequence"/>
</dbReference>
<dbReference type="Pfam" id="PF13581">
    <property type="entry name" value="HATPase_c_2"/>
    <property type="match status" value="1"/>
</dbReference>
<dbReference type="PANTHER" id="PTHR47429:SF2">
    <property type="entry name" value="PROTEIN TWIN LOV 1"/>
    <property type="match status" value="1"/>
</dbReference>
<name>A0A1G8MHZ7_9RHOB</name>
<dbReference type="InterPro" id="IPR003594">
    <property type="entry name" value="HATPase_dom"/>
</dbReference>
<keyword evidence="2" id="KW-0288">FMN</keyword>
<proteinExistence type="predicted"/>
<dbReference type="InterPro" id="IPR035965">
    <property type="entry name" value="PAS-like_dom_sf"/>
</dbReference>
<dbReference type="SMART" id="SM00387">
    <property type="entry name" value="HATPase_c"/>
    <property type="match status" value="1"/>
</dbReference>
<keyword evidence="6" id="KW-1185">Reference proteome</keyword>
<dbReference type="Gene3D" id="3.30.565.10">
    <property type="entry name" value="Histidine kinase-like ATPase, C-terminal domain"/>
    <property type="match status" value="1"/>
</dbReference>
<evidence type="ECO:0000256" key="3">
    <source>
        <dbReference type="ARBA" id="ARBA00022991"/>
    </source>
</evidence>
<organism evidence="5 6">
    <name type="scientific">Lutimaribacter saemankumensis</name>
    <dbReference type="NCBI Taxonomy" id="490829"/>
    <lineage>
        <taxon>Bacteria</taxon>
        <taxon>Pseudomonadati</taxon>
        <taxon>Pseudomonadota</taxon>
        <taxon>Alphaproteobacteria</taxon>
        <taxon>Rhodobacterales</taxon>
        <taxon>Roseobacteraceae</taxon>
        <taxon>Lutimaribacter</taxon>
    </lineage>
</organism>
<dbReference type="InterPro" id="IPR000014">
    <property type="entry name" value="PAS"/>
</dbReference>
<dbReference type="InterPro" id="IPR036890">
    <property type="entry name" value="HATPase_C_sf"/>
</dbReference>
<dbReference type="PROSITE" id="PS50112">
    <property type="entry name" value="PAS"/>
    <property type="match status" value="1"/>
</dbReference>
<dbReference type="NCBIfam" id="TIGR00229">
    <property type="entry name" value="sensory_box"/>
    <property type="match status" value="1"/>
</dbReference>
<evidence type="ECO:0000256" key="1">
    <source>
        <dbReference type="ARBA" id="ARBA00022630"/>
    </source>
</evidence>